<evidence type="ECO:0008006" key="4">
    <source>
        <dbReference type="Google" id="ProtNLM"/>
    </source>
</evidence>
<keyword evidence="1" id="KW-1133">Transmembrane helix</keyword>
<comment type="caution">
    <text evidence="2">The sequence shown here is derived from an EMBL/GenBank/DDBJ whole genome shotgun (WGS) entry which is preliminary data.</text>
</comment>
<feature type="transmembrane region" description="Helical" evidence="1">
    <location>
        <begin position="6"/>
        <end position="25"/>
    </location>
</feature>
<name>A0ABN3DS92_9MICO</name>
<feature type="transmembrane region" description="Helical" evidence="1">
    <location>
        <begin position="112"/>
        <end position="134"/>
    </location>
</feature>
<gene>
    <name evidence="2" type="ORF">GCM10009851_27150</name>
</gene>
<dbReference type="Proteomes" id="UP001500929">
    <property type="component" value="Unassembled WGS sequence"/>
</dbReference>
<evidence type="ECO:0000256" key="1">
    <source>
        <dbReference type="SAM" id="Phobius"/>
    </source>
</evidence>
<keyword evidence="1" id="KW-0812">Transmembrane</keyword>
<dbReference type="InterPro" id="IPR013879">
    <property type="entry name" value="DUF1761"/>
</dbReference>
<dbReference type="EMBL" id="BAAAQY010000008">
    <property type="protein sequence ID" value="GAA2240324.1"/>
    <property type="molecule type" value="Genomic_DNA"/>
</dbReference>
<evidence type="ECO:0000313" key="2">
    <source>
        <dbReference type="EMBL" id="GAA2240324.1"/>
    </source>
</evidence>
<dbReference type="Pfam" id="PF08570">
    <property type="entry name" value="DUF1761"/>
    <property type="match status" value="1"/>
</dbReference>
<dbReference type="RefSeq" id="WP_259480092.1">
    <property type="nucleotide sequence ID" value="NZ_BAAAQY010000008.1"/>
</dbReference>
<keyword evidence="3" id="KW-1185">Reference proteome</keyword>
<feature type="transmembrane region" description="Helical" evidence="1">
    <location>
        <begin position="46"/>
        <end position="68"/>
    </location>
</feature>
<evidence type="ECO:0000313" key="3">
    <source>
        <dbReference type="Proteomes" id="UP001500929"/>
    </source>
</evidence>
<reference evidence="2 3" key="1">
    <citation type="journal article" date="2019" name="Int. J. Syst. Evol. Microbiol.">
        <title>The Global Catalogue of Microorganisms (GCM) 10K type strain sequencing project: providing services to taxonomists for standard genome sequencing and annotation.</title>
        <authorList>
            <consortium name="The Broad Institute Genomics Platform"/>
            <consortium name="The Broad Institute Genome Sequencing Center for Infectious Disease"/>
            <person name="Wu L."/>
            <person name="Ma J."/>
        </authorList>
    </citation>
    <scope>NUCLEOTIDE SEQUENCE [LARGE SCALE GENOMIC DNA]</scope>
    <source>
        <strain evidence="2 3">JCM 16117</strain>
    </source>
</reference>
<accession>A0ABN3DS92</accession>
<sequence>MTVNAIAVLLAAVSSMVVGTVWYLPRVFGDRWQAITGKNPSKPRNPAATYSGSFVAAAVTAVVLEIASGLVHESVGGSSVLVAVATAVVLWAGFTAAPSAVHYLFEGRGVPLFAINVLHQLATALVMAIIIGLFG</sequence>
<protein>
    <recommendedName>
        <fullName evidence="4">DUF1761 domain-containing protein</fullName>
    </recommendedName>
</protein>
<feature type="transmembrane region" description="Helical" evidence="1">
    <location>
        <begin position="80"/>
        <end position="105"/>
    </location>
</feature>
<proteinExistence type="predicted"/>
<keyword evidence="1" id="KW-0472">Membrane</keyword>
<organism evidence="2 3">
    <name type="scientific">Herbiconiux moechotypicola</name>
    <dbReference type="NCBI Taxonomy" id="637393"/>
    <lineage>
        <taxon>Bacteria</taxon>
        <taxon>Bacillati</taxon>
        <taxon>Actinomycetota</taxon>
        <taxon>Actinomycetes</taxon>
        <taxon>Micrococcales</taxon>
        <taxon>Microbacteriaceae</taxon>
        <taxon>Herbiconiux</taxon>
    </lineage>
</organism>